<feature type="compositionally biased region" description="Low complexity" evidence="2">
    <location>
        <begin position="45"/>
        <end position="61"/>
    </location>
</feature>
<organism evidence="3 4">
    <name type="scientific">Knufia peltigerae</name>
    <dbReference type="NCBI Taxonomy" id="1002370"/>
    <lineage>
        <taxon>Eukaryota</taxon>
        <taxon>Fungi</taxon>
        <taxon>Dikarya</taxon>
        <taxon>Ascomycota</taxon>
        <taxon>Pezizomycotina</taxon>
        <taxon>Eurotiomycetes</taxon>
        <taxon>Chaetothyriomycetidae</taxon>
        <taxon>Chaetothyriales</taxon>
        <taxon>Trichomeriaceae</taxon>
        <taxon>Knufia</taxon>
    </lineage>
</organism>
<dbReference type="CDD" id="cd14687">
    <property type="entry name" value="bZIP_ATF2"/>
    <property type="match status" value="1"/>
</dbReference>
<evidence type="ECO:0000313" key="3">
    <source>
        <dbReference type="EMBL" id="KAJ9646819.1"/>
    </source>
</evidence>
<feature type="region of interest" description="Disordered" evidence="2">
    <location>
        <begin position="140"/>
        <end position="166"/>
    </location>
</feature>
<evidence type="ECO:0000313" key="4">
    <source>
        <dbReference type="Proteomes" id="UP001172681"/>
    </source>
</evidence>
<comment type="caution">
    <text evidence="3">The sequence shown here is derived from an EMBL/GenBank/DDBJ whole genome shotgun (WGS) entry which is preliminary data.</text>
</comment>
<dbReference type="Proteomes" id="UP001172681">
    <property type="component" value="Unassembled WGS sequence"/>
</dbReference>
<dbReference type="InterPro" id="IPR046347">
    <property type="entry name" value="bZIP_sf"/>
</dbReference>
<dbReference type="GO" id="GO:0003700">
    <property type="term" value="F:DNA-binding transcription factor activity"/>
    <property type="evidence" value="ECO:0007669"/>
    <property type="project" value="InterPro"/>
</dbReference>
<proteinExistence type="predicted"/>
<gene>
    <name evidence="3" type="ORF">H2204_000511</name>
</gene>
<evidence type="ECO:0000256" key="2">
    <source>
        <dbReference type="SAM" id="MobiDB-lite"/>
    </source>
</evidence>
<feature type="region of interest" description="Disordered" evidence="2">
    <location>
        <begin position="82"/>
        <end position="116"/>
    </location>
</feature>
<feature type="compositionally biased region" description="Low complexity" evidence="2">
    <location>
        <begin position="82"/>
        <end position="91"/>
    </location>
</feature>
<name>A0AA38YES5_9EURO</name>
<dbReference type="SUPFAM" id="SSF57959">
    <property type="entry name" value="Leucine zipper domain"/>
    <property type="match status" value="1"/>
</dbReference>
<keyword evidence="1" id="KW-0175">Coiled coil</keyword>
<dbReference type="Gene3D" id="1.20.5.170">
    <property type="match status" value="1"/>
</dbReference>
<protein>
    <recommendedName>
        <fullName evidence="5">BZIP domain-containing protein</fullName>
    </recommendedName>
</protein>
<accession>A0AA38YES5</accession>
<feature type="region of interest" description="Disordered" evidence="2">
    <location>
        <begin position="1"/>
        <end position="68"/>
    </location>
</feature>
<feature type="coiled-coil region" evidence="1">
    <location>
        <begin position="184"/>
        <end position="211"/>
    </location>
</feature>
<keyword evidence="4" id="KW-1185">Reference proteome</keyword>
<sequence length="246" mass="27824">MSTRSSFPRPPIDEIKMWPVELQQDVPAPLPPEETLNFDDISMLPDASDPFSAEPSAEPSSTILPTEPLPYFIHPQELHASSFTASESSRSPQSQHGSIDLSNHNPQHQHGGSFDSSLTDYLSLDRQRAVRRLSLATSDLSNDTYRPRNTPARRRKSASSRITPRSEKHARELELNRKAATKCRNRQKAFIENLQARCKREEEKLQVQTSLLHALHDEVVVLRNEIMRQSFCDCQYLKGAAGLLLT</sequence>
<evidence type="ECO:0000256" key="1">
    <source>
        <dbReference type="SAM" id="Coils"/>
    </source>
</evidence>
<dbReference type="AlphaFoldDB" id="A0AA38YES5"/>
<dbReference type="EMBL" id="JAPDRN010000002">
    <property type="protein sequence ID" value="KAJ9646819.1"/>
    <property type="molecule type" value="Genomic_DNA"/>
</dbReference>
<evidence type="ECO:0008006" key="5">
    <source>
        <dbReference type="Google" id="ProtNLM"/>
    </source>
</evidence>
<reference evidence="3" key="1">
    <citation type="submission" date="2022-10" db="EMBL/GenBank/DDBJ databases">
        <title>Culturing micro-colonial fungi from biological soil crusts in the Mojave desert and describing Neophaeococcomyces mojavensis, and introducing the new genera and species Taxawa tesnikishii.</title>
        <authorList>
            <person name="Kurbessoian T."/>
            <person name="Stajich J.E."/>
        </authorList>
    </citation>
    <scope>NUCLEOTIDE SEQUENCE</scope>
    <source>
        <strain evidence="3">TK_35</strain>
    </source>
</reference>
<feature type="compositionally biased region" description="Polar residues" evidence="2">
    <location>
        <begin position="92"/>
        <end position="116"/>
    </location>
</feature>